<evidence type="ECO:0000313" key="2">
    <source>
        <dbReference type="EMBL" id="KAF8465160.1"/>
    </source>
</evidence>
<dbReference type="EMBL" id="WHVB01000049">
    <property type="protein sequence ID" value="KAF8465160.1"/>
    <property type="molecule type" value="Genomic_DNA"/>
</dbReference>
<feature type="domain" description="Fungal STAND N-terminal Goodbye" evidence="1">
    <location>
        <begin position="14"/>
        <end position="139"/>
    </location>
</feature>
<accession>A0A9P5JUP8</accession>
<keyword evidence="3" id="KW-1185">Reference proteome</keyword>
<name>A0A9P5JUP8_9AGAM</name>
<dbReference type="Proteomes" id="UP000759537">
    <property type="component" value="Unassembled WGS sequence"/>
</dbReference>
<reference evidence="2" key="1">
    <citation type="submission" date="2019-10" db="EMBL/GenBank/DDBJ databases">
        <authorList>
            <consortium name="DOE Joint Genome Institute"/>
            <person name="Kuo A."/>
            <person name="Miyauchi S."/>
            <person name="Kiss E."/>
            <person name="Drula E."/>
            <person name="Kohler A."/>
            <person name="Sanchez-Garcia M."/>
            <person name="Andreopoulos B."/>
            <person name="Barry K.W."/>
            <person name="Bonito G."/>
            <person name="Buee M."/>
            <person name="Carver A."/>
            <person name="Chen C."/>
            <person name="Cichocki N."/>
            <person name="Clum A."/>
            <person name="Culley D."/>
            <person name="Crous P.W."/>
            <person name="Fauchery L."/>
            <person name="Girlanda M."/>
            <person name="Hayes R."/>
            <person name="Keri Z."/>
            <person name="LaButti K."/>
            <person name="Lipzen A."/>
            <person name="Lombard V."/>
            <person name="Magnuson J."/>
            <person name="Maillard F."/>
            <person name="Morin E."/>
            <person name="Murat C."/>
            <person name="Nolan M."/>
            <person name="Ohm R."/>
            <person name="Pangilinan J."/>
            <person name="Pereira M."/>
            <person name="Perotto S."/>
            <person name="Peter M."/>
            <person name="Riley R."/>
            <person name="Sitrit Y."/>
            <person name="Stielow B."/>
            <person name="Szollosi G."/>
            <person name="Zifcakova L."/>
            <person name="Stursova M."/>
            <person name="Spatafora J.W."/>
            <person name="Tedersoo L."/>
            <person name="Vaario L.-M."/>
            <person name="Yamada A."/>
            <person name="Yan M."/>
            <person name="Wang P."/>
            <person name="Xu J."/>
            <person name="Bruns T."/>
            <person name="Baldrian P."/>
            <person name="Vilgalys R."/>
            <person name="Henrissat B."/>
            <person name="Grigoriev I.V."/>
            <person name="Hibbett D."/>
            <person name="Nagy L.G."/>
            <person name="Martin F.M."/>
        </authorList>
    </citation>
    <scope>NUCLEOTIDE SEQUENCE</scope>
    <source>
        <strain evidence="2">Prilba</strain>
    </source>
</reference>
<comment type="caution">
    <text evidence="2">The sequence shown here is derived from an EMBL/GenBank/DDBJ whole genome shotgun (WGS) entry which is preliminary data.</text>
</comment>
<organism evidence="2 3">
    <name type="scientific">Russula ochroleuca</name>
    <dbReference type="NCBI Taxonomy" id="152965"/>
    <lineage>
        <taxon>Eukaryota</taxon>
        <taxon>Fungi</taxon>
        <taxon>Dikarya</taxon>
        <taxon>Basidiomycota</taxon>
        <taxon>Agaricomycotina</taxon>
        <taxon>Agaricomycetes</taxon>
        <taxon>Russulales</taxon>
        <taxon>Russulaceae</taxon>
        <taxon>Russula</taxon>
    </lineage>
</organism>
<dbReference type="InterPro" id="IPR031350">
    <property type="entry name" value="Goodbye_dom"/>
</dbReference>
<evidence type="ECO:0000259" key="1">
    <source>
        <dbReference type="Pfam" id="PF17109"/>
    </source>
</evidence>
<dbReference type="OrthoDB" id="448455at2759"/>
<sequence>MSQTSSSSFQELFSAALRDFEGQTGTRLVEHPFAKQLETCDSVDSITAILQEQAQIFRKFRGDDGKIMKSVKSSVDVLYTLSISTVLGEGIGLPFPPAKAIFAGIAILLAAVKDVSASYDALVDLFASFENFLSRLSIYTGVPPTPALTKVLVKIIVELLSTLALATKQVKQGRFKNFMKKLRGENDIEATLLRLDRLTLDEVRATAAQTLEVVHGLVRQRRVVMDDAEGNDFAAGISDALSMFYDGWR</sequence>
<gene>
    <name evidence="2" type="ORF">DFH94DRAFT_848720</name>
</gene>
<evidence type="ECO:0000313" key="3">
    <source>
        <dbReference type="Proteomes" id="UP000759537"/>
    </source>
</evidence>
<proteinExistence type="predicted"/>
<dbReference type="AlphaFoldDB" id="A0A9P5JUP8"/>
<protein>
    <recommendedName>
        <fullName evidence="1">Fungal STAND N-terminal Goodbye domain-containing protein</fullName>
    </recommendedName>
</protein>
<reference evidence="2" key="2">
    <citation type="journal article" date="2020" name="Nat. Commun.">
        <title>Large-scale genome sequencing of mycorrhizal fungi provides insights into the early evolution of symbiotic traits.</title>
        <authorList>
            <person name="Miyauchi S."/>
            <person name="Kiss E."/>
            <person name="Kuo A."/>
            <person name="Drula E."/>
            <person name="Kohler A."/>
            <person name="Sanchez-Garcia M."/>
            <person name="Morin E."/>
            <person name="Andreopoulos B."/>
            <person name="Barry K.W."/>
            <person name="Bonito G."/>
            <person name="Buee M."/>
            <person name="Carver A."/>
            <person name="Chen C."/>
            <person name="Cichocki N."/>
            <person name="Clum A."/>
            <person name="Culley D."/>
            <person name="Crous P.W."/>
            <person name="Fauchery L."/>
            <person name="Girlanda M."/>
            <person name="Hayes R.D."/>
            <person name="Keri Z."/>
            <person name="LaButti K."/>
            <person name="Lipzen A."/>
            <person name="Lombard V."/>
            <person name="Magnuson J."/>
            <person name="Maillard F."/>
            <person name="Murat C."/>
            <person name="Nolan M."/>
            <person name="Ohm R.A."/>
            <person name="Pangilinan J."/>
            <person name="Pereira M.F."/>
            <person name="Perotto S."/>
            <person name="Peter M."/>
            <person name="Pfister S."/>
            <person name="Riley R."/>
            <person name="Sitrit Y."/>
            <person name="Stielow J.B."/>
            <person name="Szollosi G."/>
            <person name="Zifcakova L."/>
            <person name="Stursova M."/>
            <person name="Spatafora J.W."/>
            <person name="Tedersoo L."/>
            <person name="Vaario L.M."/>
            <person name="Yamada A."/>
            <person name="Yan M."/>
            <person name="Wang P."/>
            <person name="Xu J."/>
            <person name="Bruns T."/>
            <person name="Baldrian P."/>
            <person name="Vilgalys R."/>
            <person name="Dunand C."/>
            <person name="Henrissat B."/>
            <person name="Grigoriev I.V."/>
            <person name="Hibbett D."/>
            <person name="Nagy L.G."/>
            <person name="Martin F.M."/>
        </authorList>
    </citation>
    <scope>NUCLEOTIDE SEQUENCE</scope>
    <source>
        <strain evidence="2">Prilba</strain>
    </source>
</reference>
<dbReference type="Pfam" id="PF17109">
    <property type="entry name" value="Goodbye"/>
    <property type="match status" value="1"/>
</dbReference>